<dbReference type="GO" id="GO:0020037">
    <property type="term" value="F:heme binding"/>
    <property type="evidence" value="ECO:0007669"/>
    <property type="project" value="InterPro"/>
</dbReference>
<dbReference type="EC" id="7.1.1.9" evidence="4 8"/>
<dbReference type="EMBL" id="KR822673">
    <property type="protein sequence ID" value="AKR72339.1"/>
    <property type="molecule type" value="Genomic_DNA"/>
</dbReference>
<protein>
    <recommendedName>
        <fullName evidence="5 8">Cytochrome c oxidase subunit 1</fullName>
        <ecNumber evidence="4 8">7.1.1.9</ecNumber>
    </recommendedName>
</protein>
<gene>
    <name evidence="11" type="primary">COI</name>
</gene>
<dbReference type="GO" id="GO:0005743">
    <property type="term" value="C:mitochondrial inner membrane"/>
    <property type="evidence" value="ECO:0007669"/>
    <property type="project" value="UniProtKB-SubCell"/>
</dbReference>
<keyword evidence="8" id="KW-0249">Electron transport</keyword>
<dbReference type="PANTHER" id="PTHR10422:SF18">
    <property type="entry name" value="CYTOCHROME C OXIDASE SUBUNIT 1"/>
    <property type="match status" value="1"/>
</dbReference>
<dbReference type="GO" id="GO:0006123">
    <property type="term" value="P:mitochondrial electron transport, cytochrome c to oxygen"/>
    <property type="evidence" value="ECO:0007669"/>
    <property type="project" value="TreeGrafter"/>
</dbReference>
<evidence type="ECO:0000256" key="4">
    <source>
        <dbReference type="ARBA" id="ARBA00012949"/>
    </source>
</evidence>
<dbReference type="GO" id="GO:0015990">
    <property type="term" value="P:electron transport coupled proton transport"/>
    <property type="evidence" value="ECO:0007669"/>
    <property type="project" value="TreeGrafter"/>
</dbReference>
<evidence type="ECO:0000259" key="10">
    <source>
        <dbReference type="PROSITE" id="PS50855"/>
    </source>
</evidence>
<keyword evidence="6 8" id="KW-0186">Copper</keyword>
<feature type="transmembrane region" description="Helical" evidence="9">
    <location>
        <begin position="49"/>
        <end position="75"/>
    </location>
</feature>
<dbReference type="InterPro" id="IPR036927">
    <property type="entry name" value="Cyt_c_oxase-like_su1_sf"/>
</dbReference>
<dbReference type="PROSITE" id="PS50855">
    <property type="entry name" value="COX1"/>
    <property type="match status" value="1"/>
</dbReference>
<comment type="similarity">
    <text evidence="3 8">Belongs to the heme-copper respiratory oxidase family.</text>
</comment>
<accession>A0A0K0V778</accession>
<evidence type="ECO:0000256" key="6">
    <source>
        <dbReference type="ARBA" id="ARBA00023008"/>
    </source>
</evidence>
<keyword evidence="8 9" id="KW-0812">Transmembrane</keyword>
<dbReference type="Pfam" id="PF00115">
    <property type="entry name" value="COX1"/>
    <property type="match status" value="1"/>
</dbReference>
<keyword evidence="8" id="KW-0679">Respiratory chain</keyword>
<evidence type="ECO:0000256" key="8">
    <source>
        <dbReference type="RuleBase" id="RU000369"/>
    </source>
</evidence>
<keyword evidence="8" id="KW-0349">Heme</keyword>
<proteinExistence type="inferred from homology"/>
<keyword evidence="8" id="KW-0813">Transport</keyword>
<keyword evidence="9" id="KW-1133">Transmembrane helix</keyword>
<dbReference type="InterPro" id="IPR023616">
    <property type="entry name" value="Cyt_c_oxase-like_su1_dom"/>
</dbReference>
<comment type="function">
    <text evidence="8">Component of the cytochrome c oxidase, the last enzyme in the mitochondrial electron transport chain which drives oxidative phosphorylation. The respiratory chain contains 3 multisubunit complexes succinate dehydrogenase (complex II, CII), ubiquinol-cytochrome c oxidoreductase (cytochrome b-c1 complex, complex III, CIII) and cytochrome c oxidase (complex IV, CIV), that cooperate to transfer electrons derived from NADH and succinate to molecular oxygen, creating an electrochemical gradient over the inner membrane that drives transmembrane transport and the ATP synthase. Cytochrome c oxidase is the component of the respiratory chain that catalyzes the reduction of oxygen to water. Electrons originating from reduced cytochrome c in the intermembrane space (IMS) are transferred via the dinuclear copper A center (CU(A)) of subunit 2 and heme A of subunit 1 to the active site in subunit 1, a binuclear center (BNC) formed by heme A3 and copper B (CU(B)). The BNC reduces molecular oxygen to 2 water molecules using 4 electrons from cytochrome c in the IMS and 4 protons from the mitochondrial matrix.</text>
</comment>
<keyword evidence="7" id="KW-0915">Sodium</keyword>
<dbReference type="InterPro" id="IPR000883">
    <property type="entry name" value="Cyt_C_Oxase_1"/>
</dbReference>
<dbReference type="AlphaFoldDB" id="A0A0K0V778"/>
<comment type="pathway">
    <text evidence="2 8">Energy metabolism; oxidative phosphorylation.</text>
</comment>
<evidence type="ECO:0000256" key="5">
    <source>
        <dbReference type="ARBA" id="ARBA00015947"/>
    </source>
</evidence>
<evidence type="ECO:0000256" key="7">
    <source>
        <dbReference type="ARBA" id="ARBA00023053"/>
    </source>
</evidence>
<comment type="catalytic activity">
    <reaction evidence="8">
        <text>4 Fe(II)-[cytochrome c] + O2 + 8 H(+)(in) = 4 Fe(III)-[cytochrome c] + 2 H2O + 4 H(+)(out)</text>
        <dbReference type="Rhea" id="RHEA:11436"/>
        <dbReference type="Rhea" id="RHEA-COMP:10350"/>
        <dbReference type="Rhea" id="RHEA-COMP:14399"/>
        <dbReference type="ChEBI" id="CHEBI:15377"/>
        <dbReference type="ChEBI" id="CHEBI:15378"/>
        <dbReference type="ChEBI" id="CHEBI:15379"/>
        <dbReference type="ChEBI" id="CHEBI:29033"/>
        <dbReference type="ChEBI" id="CHEBI:29034"/>
        <dbReference type="EC" id="7.1.1.9"/>
    </reaction>
</comment>
<feature type="transmembrane region" description="Helical" evidence="9">
    <location>
        <begin position="12"/>
        <end position="29"/>
    </location>
</feature>
<dbReference type="PRINTS" id="PR01165">
    <property type="entry name" value="CYCOXIDASEI"/>
</dbReference>
<feature type="transmembrane region" description="Helical" evidence="9">
    <location>
        <begin position="155"/>
        <end position="178"/>
    </location>
</feature>
<keyword evidence="8" id="KW-0999">Mitochondrion inner membrane</keyword>
<feature type="non-terminal residue" evidence="11">
    <location>
        <position position="1"/>
    </location>
</feature>
<organism evidence="11">
    <name type="scientific">Eudistoma reginum</name>
    <dbReference type="NCBI Taxonomy" id="1658058"/>
    <lineage>
        <taxon>Eukaryota</taxon>
        <taxon>Metazoa</taxon>
        <taxon>Chordata</taxon>
        <taxon>Tunicata</taxon>
        <taxon>Ascidiacea</taxon>
        <taxon>Aplousobranchia</taxon>
        <taxon>Polycitoridae</taxon>
        <taxon>Eudistoma</taxon>
    </lineage>
</organism>
<evidence type="ECO:0000256" key="9">
    <source>
        <dbReference type="SAM" id="Phobius"/>
    </source>
</evidence>
<feature type="transmembrane region" description="Helical" evidence="9">
    <location>
        <begin position="123"/>
        <end position="143"/>
    </location>
</feature>
<name>A0A0K0V778_9ASCI</name>
<feature type="transmembrane region" description="Helical" evidence="9">
    <location>
        <begin position="87"/>
        <end position="111"/>
    </location>
</feature>
<evidence type="ECO:0000256" key="2">
    <source>
        <dbReference type="ARBA" id="ARBA00004673"/>
    </source>
</evidence>
<keyword evidence="8" id="KW-0408">Iron</keyword>
<dbReference type="PANTHER" id="PTHR10422">
    <property type="entry name" value="CYTOCHROME C OXIDASE SUBUNIT 1"/>
    <property type="match status" value="1"/>
</dbReference>
<dbReference type="SUPFAM" id="SSF81442">
    <property type="entry name" value="Cytochrome c oxidase subunit I-like"/>
    <property type="match status" value="1"/>
</dbReference>
<keyword evidence="8 11" id="KW-0496">Mitochondrion</keyword>
<dbReference type="Gene3D" id="1.20.210.10">
    <property type="entry name" value="Cytochrome c oxidase-like, subunit I domain"/>
    <property type="match status" value="1"/>
</dbReference>
<keyword evidence="8 9" id="KW-0472">Membrane</keyword>
<comment type="cofactor">
    <cofactor evidence="1">
        <name>heme</name>
        <dbReference type="ChEBI" id="CHEBI:30413"/>
    </cofactor>
</comment>
<dbReference type="GO" id="GO:0046872">
    <property type="term" value="F:metal ion binding"/>
    <property type="evidence" value="ECO:0007669"/>
    <property type="project" value="UniProtKB-KW"/>
</dbReference>
<geneLocation type="mitochondrion" evidence="11"/>
<dbReference type="GO" id="GO:0004129">
    <property type="term" value="F:cytochrome-c oxidase activity"/>
    <property type="evidence" value="ECO:0007669"/>
    <property type="project" value="UniProtKB-EC"/>
</dbReference>
<evidence type="ECO:0000313" key="11">
    <source>
        <dbReference type="EMBL" id="AKR72339.1"/>
    </source>
</evidence>
<dbReference type="UniPathway" id="UPA00705"/>
<evidence type="ECO:0000256" key="1">
    <source>
        <dbReference type="ARBA" id="ARBA00001971"/>
    </source>
</evidence>
<sequence length="198" mass="21384">WSTKHKDIGTYFFFGLWSAFFGASSFIRMESPAGQVIGNGQVYKVVVTGHAVMIFFFVMPVIGGFGNWLPLMIGAPDMAFPRNNMSFWLPPSMILLSIFVGDGVGTGWTIYPPSSGAHSSAAVDMGIFSHAGVSSIGSMNFVTGNMKTKGIGYGNYSFCWAVVVTTIVSPVAAAITMFDRNNTSFFDPSGGSYHYMQK</sequence>
<reference evidence="11" key="1">
    <citation type="submission" date="2015-05" db="EMBL/GenBank/DDBJ databases">
        <title>DNA barcoding of Colonial ascidian, Eudistoma reginum, India.</title>
        <authorList>
            <person name="Jaffar Ali A.H."/>
            <person name="Shabeer A.N."/>
        </authorList>
    </citation>
    <scope>NUCLEOTIDE SEQUENCE</scope>
</reference>
<comment type="subcellular location">
    <subcellularLocation>
        <location evidence="8">Mitochondrion inner membrane</location>
        <topology evidence="8">Multi-pass membrane protein</topology>
    </subcellularLocation>
</comment>
<evidence type="ECO:0000256" key="3">
    <source>
        <dbReference type="ARBA" id="ARBA00009578"/>
    </source>
</evidence>
<feature type="non-terminal residue" evidence="11">
    <location>
        <position position="198"/>
    </location>
</feature>
<feature type="domain" description="Cytochrome oxidase subunit I profile" evidence="10">
    <location>
        <begin position="1"/>
        <end position="129"/>
    </location>
</feature>
<keyword evidence="8" id="KW-0479">Metal-binding</keyword>